<feature type="transmembrane region" description="Helical" evidence="7">
    <location>
        <begin position="160"/>
        <end position="184"/>
    </location>
</feature>
<dbReference type="Proteomes" id="UP001589890">
    <property type="component" value="Unassembled WGS sequence"/>
</dbReference>
<dbReference type="InterPro" id="IPR035906">
    <property type="entry name" value="MetI-like_sf"/>
</dbReference>
<comment type="caution">
    <text evidence="10">The sequence shown here is derived from an EMBL/GenBank/DDBJ whole genome shotgun (WGS) entry which is preliminary data.</text>
</comment>
<organism evidence="10 11">
    <name type="scientific">Kribbella deserti</name>
    <dbReference type="NCBI Taxonomy" id="1926257"/>
    <lineage>
        <taxon>Bacteria</taxon>
        <taxon>Bacillati</taxon>
        <taxon>Actinomycetota</taxon>
        <taxon>Actinomycetes</taxon>
        <taxon>Propionibacteriales</taxon>
        <taxon>Kribbellaceae</taxon>
        <taxon>Kribbella</taxon>
    </lineage>
</organism>
<accession>A0ABV6QKR1</accession>
<dbReference type="Pfam" id="PF00528">
    <property type="entry name" value="BPD_transp_1"/>
    <property type="match status" value="1"/>
</dbReference>
<evidence type="ECO:0000256" key="8">
    <source>
        <dbReference type="SAM" id="MobiDB-lite"/>
    </source>
</evidence>
<reference evidence="10 11" key="1">
    <citation type="submission" date="2024-09" db="EMBL/GenBank/DDBJ databases">
        <authorList>
            <person name="Sun Q."/>
            <person name="Mori K."/>
        </authorList>
    </citation>
    <scope>NUCLEOTIDE SEQUENCE [LARGE SCALE GENOMIC DNA]</scope>
    <source>
        <strain evidence="10 11">CGMCC 1.15906</strain>
    </source>
</reference>
<sequence>MTTLVQEPAVRETPGPVADRRSPDGKRSPIGTTLLLLGAAYCLLPVLWVLIASTKSGADLFSTNTFRPSTHLFSNIAELTAYRGGLFWRWMANTALYAGVGALLSTVVSAAAGYGLAKYAFAGKAAIFNLLLAGVLVPGVVLAIPQYLMLAELGLTNTYWAVLLPSIISPYGIYLARIYAAAAVPDDIVEAARADGAGDFRIFRSMAVPLMAPGLVTVFLFQFVAIWNNFLLPYIMLGNDRLFPLTVGLSGLLNQGASQPALYISVITGSLLSILPLLALFLTLQRYWRVDLAAGGVKS</sequence>
<dbReference type="InterPro" id="IPR000515">
    <property type="entry name" value="MetI-like"/>
</dbReference>
<keyword evidence="2 7" id="KW-0813">Transport</keyword>
<dbReference type="PANTHER" id="PTHR43744:SF12">
    <property type="entry name" value="ABC TRANSPORTER PERMEASE PROTEIN MG189-RELATED"/>
    <property type="match status" value="1"/>
</dbReference>
<proteinExistence type="inferred from homology"/>
<keyword evidence="4 7" id="KW-0812">Transmembrane</keyword>
<keyword evidence="6 7" id="KW-0472">Membrane</keyword>
<feature type="transmembrane region" description="Helical" evidence="7">
    <location>
        <begin position="30"/>
        <end position="51"/>
    </location>
</feature>
<keyword evidence="3" id="KW-1003">Cell membrane</keyword>
<dbReference type="EMBL" id="JBHLTC010000018">
    <property type="protein sequence ID" value="MFC0625231.1"/>
    <property type="molecule type" value="Genomic_DNA"/>
</dbReference>
<feature type="region of interest" description="Disordered" evidence="8">
    <location>
        <begin position="1"/>
        <end position="25"/>
    </location>
</feature>
<name>A0ABV6QKR1_9ACTN</name>
<evidence type="ECO:0000256" key="6">
    <source>
        <dbReference type="ARBA" id="ARBA00023136"/>
    </source>
</evidence>
<dbReference type="PANTHER" id="PTHR43744">
    <property type="entry name" value="ABC TRANSPORTER PERMEASE PROTEIN MG189-RELATED-RELATED"/>
    <property type="match status" value="1"/>
</dbReference>
<evidence type="ECO:0000256" key="7">
    <source>
        <dbReference type="RuleBase" id="RU363032"/>
    </source>
</evidence>
<evidence type="ECO:0000313" key="11">
    <source>
        <dbReference type="Proteomes" id="UP001589890"/>
    </source>
</evidence>
<dbReference type="PROSITE" id="PS50928">
    <property type="entry name" value="ABC_TM1"/>
    <property type="match status" value="1"/>
</dbReference>
<evidence type="ECO:0000259" key="9">
    <source>
        <dbReference type="PROSITE" id="PS50928"/>
    </source>
</evidence>
<protein>
    <submittedName>
        <fullName evidence="10">Carbohydrate ABC transporter permease</fullName>
    </submittedName>
</protein>
<feature type="transmembrane region" description="Helical" evidence="7">
    <location>
        <begin position="205"/>
        <end position="227"/>
    </location>
</feature>
<dbReference type="SUPFAM" id="SSF161098">
    <property type="entry name" value="MetI-like"/>
    <property type="match status" value="1"/>
</dbReference>
<gene>
    <name evidence="10" type="ORF">ACFFGN_14225</name>
</gene>
<evidence type="ECO:0000256" key="4">
    <source>
        <dbReference type="ARBA" id="ARBA00022692"/>
    </source>
</evidence>
<dbReference type="Gene3D" id="1.10.3720.10">
    <property type="entry name" value="MetI-like"/>
    <property type="match status" value="1"/>
</dbReference>
<evidence type="ECO:0000256" key="1">
    <source>
        <dbReference type="ARBA" id="ARBA00004651"/>
    </source>
</evidence>
<evidence type="ECO:0000256" key="3">
    <source>
        <dbReference type="ARBA" id="ARBA00022475"/>
    </source>
</evidence>
<keyword evidence="11" id="KW-1185">Reference proteome</keyword>
<feature type="transmembrane region" description="Helical" evidence="7">
    <location>
        <begin position="95"/>
        <end position="116"/>
    </location>
</feature>
<dbReference type="RefSeq" id="WP_380047428.1">
    <property type="nucleotide sequence ID" value="NZ_JBHLTC010000018.1"/>
</dbReference>
<dbReference type="CDD" id="cd06261">
    <property type="entry name" value="TM_PBP2"/>
    <property type="match status" value="1"/>
</dbReference>
<feature type="transmembrane region" description="Helical" evidence="7">
    <location>
        <begin position="261"/>
        <end position="282"/>
    </location>
</feature>
<evidence type="ECO:0000256" key="2">
    <source>
        <dbReference type="ARBA" id="ARBA00022448"/>
    </source>
</evidence>
<comment type="similarity">
    <text evidence="7">Belongs to the binding-protein-dependent transport system permease family.</text>
</comment>
<evidence type="ECO:0000313" key="10">
    <source>
        <dbReference type="EMBL" id="MFC0625231.1"/>
    </source>
</evidence>
<feature type="transmembrane region" description="Helical" evidence="7">
    <location>
        <begin position="128"/>
        <end position="148"/>
    </location>
</feature>
<evidence type="ECO:0000256" key="5">
    <source>
        <dbReference type="ARBA" id="ARBA00022989"/>
    </source>
</evidence>
<keyword evidence="5 7" id="KW-1133">Transmembrane helix</keyword>
<comment type="subcellular location">
    <subcellularLocation>
        <location evidence="1 7">Cell membrane</location>
        <topology evidence="1 7">Multi-pass membrane protein</topology>
    </subcellularLocation>
</comment>
<feature type="domain" description="ABC transmembrane type-1" evidence="9">
    <location>
        <begin position="91"/>
        <end position="284"/>
    </location>
</feature>